<dbReference type="PhylomeDB" id="Q7NDL8"/>
<feature type="region of interest" description="Disordered" evidence="1">
    <location>
        <begin position="95"/>
        <end position="122"/>
    </location>
</feature>
<evidence type="ECO:0000256" key="2">
    <source>
        <dbReference type="SAM" id="SignalP"/>
    </source>
</evidence>
<gene>
    <name evidence="3" type="ordered locus">glr4217</name>
</gene>
<dbReference type="OrthoDB" id="9772295at2"/>
<evidence type="ECO:0000256" key="1">
    <source>
        <dbReference type="SAM" id="MobiDB-lite"/>
    </source>
</evidence>
<reference evidence="3 4" key="2">
    <citation type="journal article" date="2003" name="DNA Res.">
        <title>Complete genome structure of Gloeobacter violaceus PCC 7421, a cyanobacterium that lacks thylakoids (supplement).</title>
        <authorList>
            <person name="Nakamura Y."/>
            <person name="Kaneko T."/>
            <person name="Sato S."/>
            <person name="Mimuro M."/>
            <person name="Miyashita H."/>
            <person name="Tsuchiya T."/>
            <person name="Sasamoto S."/>
            <person name="Watanabe A."/>
            <person name="Kawashima K."/>
            <person name="Kishida Y."/>
            <person name="Kiyokawa C."/>
            <person name="Kohara M."/>
            <person name="Matsumoto M."/>
            <person name="Matsuno A."/>
            <person name="Nakazaki N."/>
            <person name="Shimpo S."/>
            <person name="Takeuchi C."/>
            <person name="Yamada M."/>
            <person name="Tabata S."/>
        </authorList>
    </citation>
    <scope>NUCLEOTIDE SEQUENCE [LARGE SCALE GENOMIC DNA]</scope>
    <source>
        <strain evidence="4">ATCC 29082 / PCC 7421</strain>
    </source>
</reference>
<proteinExistence type="predicted"/>
<feature type="chain" id="PRO_5004288793" evidence="2">
    <location>
        <begin position="28"/>
        <end position="522"/>
    </location>
</feature>
<reference evidence="3 4" key="1">
    <citation type="journal article" date="2003" name="DNA Res.">
        <title>Complete genome structure of Gloeobacter violaceus PCC 7421, a cyanobacterium that lacks thylakoids.</title>
        <authorList>
            <person name="Nakamura Y."/>
            <person name="Kaneko T."/>
            <person name="Sato S."/>
            <person name="Mimuro M."/>
            <person name="Miyashita H."/>
            <person name="Tsuchiya T."/>
            <person name="Sasamoto S."/>
            <person name="Watanabe A."/>
            <person name="Kawashima K."/>
            <person name="Kishida Y."/>
            <person name="Kiyokawa C."/>
            <person name="Kohara M."/>
            <person name="Matsumoto M."/>
            <person name="Matsuno A."/>
            <person name="Nakazaki N."/>
            <person name="Shimpo S."/>
            <person name="Takeuchi C."/>
            <person name="Yamada M."/>
            <person name="Tabata S."/>
        </authorList>
    </citation>
    <scope>NUCLEOTIDE SEQUENCE [LARGE SCALE GENOMIC DNA]</scope>
    <source>
        <strain evidence="4">ATCC 29082 / PCC 7421</strain>
    </source>
</reference>
<dbReference type="InParanoid" id="Q7NDL8"/>
<dbReference type="HOGENOM" id="CLU_026001_0_1_3"/>
<dbReference type="KEGG" id="gvi:glr4217"/>
<dbReference type="EMBL" id="BA000045">
    <property type="protein sequence ID" value="BAC92158.1"/>
    <property type="molecule type" value="Genomic_DNA"/>
</dbReference>
<dbReference type="STRING" id="251221.gene:10761736"/>
<protein>
    <submittedName>
        <fullName evidence="3">Glr4217 protein</fullName>
    </submittedName>
</protein>
<feature type="signal peptide" evidence="2">
    <location>
        <begin position="1"/>
        <end position="27"/>
    </location>
</feature>
<evidence type="ECO:0000313" key="4">
    <source>
        <dbReference type="Proteomes" id="UP000000557"/>
    </source>
</evidence>
<sequence>MKGWRFLGSTILAAAVLSGATYAPAVAAQTASNTQVLHVLNRLGYGPRPGDIERVSALGVERYIQQQLWPETIPEPASLLSRLAGLESQRMSSADLARTFGPPPGSNSALGRRSAAPASGELEQAREAYRRRLGGVARQAMEARLLRAVESPRQLQEVMTDFWFNHFNVYANKGLTRLWVGSYEQEAIRPDALGRFSDLLAATARHPAMLFYLDNWQNTGPGTPGARGRRLGLNENYARELLELHTLGVNGGYSQNDVTELARVFTGWGLCPAQRIASSGAFCFDASRHDPGNKVLLGLTIRGGGFEEGLQALDLLARHPATARRIAFKLAQAFVADEPPPALVGRLAVRFDESGGDIRAVLATLFESLEFWNSRELFGAKFKTPYRYVISAVRATGMPLEQPLALTGPLTQLGMPLFGCQTPDGYKNTRTAWLSPEAMTRRLSFATILAAGRLPAVAAVDAAPADLAVAAEWPQLGVPLDPDALALVLGTPFSAKTRQILARSPSALRSALILGSPEMMSY</sequence>
<dbReference type="PATRIC" id="fig|251221.4.peg.4250"/>
<organism evidence="3 4">
    <name type="scientific">Gloeobacter violaceus (strain ATCC 29082 / PCC 7421)</name>
    <dbReference type="NCBI Taxonomy" id="251221"/>
    <lineage>
        <taxon>Bacteria</taxon>
        <taxon>Bacillati</taxon>
        <taxon>Cyanobacteriota</taxon>
        <taxon>Cyanophyceae</taxon>
        <taxon>Gloeobacterales</taxon>
        <taxon>Gloeobacteraceae</taxon>
        <taxon>Gloeobacter</taxon>
    </lineage>
</organism>
<name>Q7NDL8_GLOVI</name>
<keyword evidence="2" id="KW-0732">Signal</keyword>
<dbReference type="RefSeq" id="WP_011144201.1">
    <property type="nucleotide sequence ID" value="NC_005125.1"/>
</dbReference>
<dbReference type="Pfam" id="PF08811">
    <property type="entry name" value="DUF1800"/>
    <property type="match status" value="1"/>
</dbReference>
<accession>Q7NDL8</accession>
<dbReference type="InterPro" id="IPR014917">
    <property type="entry name" value="DUF1800"/>
</dbReference>
<dbReference type="AlphaFoldDB" id="Q7NDL8"/>
<evidence type="ECO:0000313" key="3">
    <source>
        <dbReference type="EMBL" id="BAC92158.1"/>
    </source>
</evidence>
<dbReference type="eggNOG" id="COG5267">
    <property type="taxonomic scope" value="Bacteria"/>
</dbReference>
<dbReference type="Proteomes" id="UP000000557">
    <property type="component" value="Chromosome"/>
</dbReference>
<dbReference type="EnsemblBacteria" id="BAC92158">
    <property type="protein sequence ID" value="BAC92158"/>
    <property type="gene ID" value="BAC92158"/>
</dbReference>
<keyword evidence="4" id="KW-1185">Reference proteome</keyword>